<protein>
    <recommendedName>
        <fullName evidence="4">Large ribosomal subunit protein bL28c</fullName>
    </recommendedName>
</protein>
<keyword evidence="3" id="KW-0687">Ribonucleoprotein</keyword>
<evidence type="ECO:0000256" key="2">
    <source>
        <dbReference type="ARBA" id="ARBA00022980"/>
    </source>
</evidence>
<dbReference type="AlphaFoldDB" id="A0AAX4NZQ3"/>
<dbReference type="EMBL" id="CP151501">
    <property type="protein sequence ID" value="WZN59328.1"/>
    <property type="molecule type" value="Genomic_DNA"/>
</dbReference>
<accession>A0AAX4NZQ3</accession>
<evidence type="ECO:0000256" key="1">
    <source>
        <dbReference type="ARBA" id="ARBA00008760"/>
    </source>
</evidence>
<gene>
    <name evidence="5" type="ORF">HKI87_01g08540</name>
</gene>
<evidence type="ECO:0000313" key="6">
    <source>
        <dbReference type="Proteomes" id="UP001472866"/>
    </source>
</evidence>
<name>A0AAX4NZQ3_9CHLO</name>
<evidence type="ECO:0000313" key="5">
    <source>
        <dbReference type="EMBL" id="WZN59328.1"/>
    </source>
</evidence>
<proteinExistence type="inferred from homology"/>
<keyword evidence="2 5" id="KW-0689">Ribosomal protein</keyword>
<dbReference type="Proteomes" id="UP001472866">
    <property type="component" value="Chromosome 01"/>
</dbReference>
<dbReference type="InterPro" id="IPR001383">
    <property type="entry name" value="Ribosomal_bL28_bact-type"/>
</dbReference>
<dbReference type="GO" id="GO:0006412">
    <property type="term" value="P:translation"/>
    <property type="evidence" value="ECO:0007669"/>
    <property type="project" value="InterPro"/>
</dbReference>
<dbReference type="GO" id="GO:0003735">
    <property type="term" value="F:structural constituent of ribosome"/>
    <property type="evidence" value="ECO:0007669"/>
    <property type="project" value="InterPro"/>
</dbReference>
<dbReference type="HAMAP" id="MF_00373">
    <property type="entry name" value="Ribosomal_bL28"/>
    <property type="match status" value="1"/>
</dbReference>
<dbReference type="SUPFAM" id="SSF143800">
    <property type="entry name" value="L28p-like"/>
    <property type="match status" value="1"/>
</dbReference>
<dbReference type="GO" id="GO:1990904">
    <property type="term" value="C:ribonucleoprotein complex"/>
    <property type="evidence" value="ECO:0007669"/>
    <property type="project" value="UniProtKB-KW"/>
</dbReference>
<keyword evidence="6" id="KW-1185">Reference proteome</keyword>
<dbReference type="PANTHER" id="PTHR13528">
    <property type="entry name" value="39S RIBOSOMAL PROTEIN L28, MITOCHONDRIAL"/>
    <property type="match status" value="1"/>
</dbReference>
<evidence type="ECO:0000256" key="3">
    <source>
        <dbReference type="ARBA" id="ARBA00023274"/>
    </source>
</evidence>
<reference evidence="5 6" key="1">
    <citation type="submission" date="2024-03" db="EMBL/GenBank/DDBJ databases">
        <title>Complete genome sequence of the green alga Chloropicon roscoffensis RCC1871.</title>
        <authorList>
            <person name="Lemieux C."/>
            <person name="Pombert J.-F."/>
            <person name="Otis C."/>
            <person name="Turmel M."/>
        </authorList>
    </citation>
    <scope>NUCLEOTIDE SEQUENCE [LARGE SCALE GENOMIC DNA]</scope>
    <source>
        <strain evidence="5 6">RCC1871</strain>
    </source>
</reference>
<dbReference type="InterPro" id="IPR026569">
    <property type="entry name" value="Ribosomal_bL28"/>
</dbReference>
<dbReference type="Pfam" id="PF00830">
    <property type="entry name" value="Ribosomal_L28"/>
    <property type="match status" value="1"/>
</dbReference>
<comment type="similarity">
    <text evidence="1">Belongs to the bacterial ribosomal protein bL28 family.</text>
</comment>
<dbReference type="Gene3D" id="2.30.170.40">
    <property type="entry name" value="Ribosomal protein L28/L24"/>
    <property type="match status" value="1"/>
</dbReference>
<dbReference type="NCBIfam" id="TIGR00009">
    <property type="entry name" value="L28"/>
    <property type="match status" value="1"/>
</dbReference>
<evidence type="ECO:0000256" key="4">
    <source>
        <dbReference type="ARBA" id="ARBA00035265"/>
    </source>
</evidence>
<dbReference type="InterPro" id="IPR034704">
    <property type="entry name" value="Ribosomal_bL28/bL31-like_sf"/>
</dbReference>
<dbReference type="GO" id="GO:0005840">
    <property type="term" value="C:ribosome"/>
    <property type="evidence" value="ECO:0007669"/>
    <property type="project" value="UniProtKB-KW"/>
</dbReference>
<dbReference type="InterPro" id="IPR037147">
    <property type="entry name" value="Ribosomal_bL28_sf"/>
</dbReference>
<organism evidence="5 6">
    <name type="scientific">Chloropicon roscoffensis</name>
    <dbReference type="NCBI Taxonomy" id="1461544"/>
    <lineage>
        <taxon>Eukaryota</taxon>
        <taxon>Viridiplantae</taxon>
        <taxon>Chlorophyta</taxon>
        <taxon>Chloropicophyceae</taxon>
        <taxon>Chloropicales</taxon>
        <taxon>Chloropicaceae</taxon>
        <taxon>Chloropicon</taxon>
    </lineage>
</organism>
<dbReference type="PANTHER" id="PTHR13528:SF2">
    <property type="entry name" value="LARGE RIBOSOMAL SUBUNIT PROTEIN BL28M"/>
    <property type="match status" value="1"/>
</dbReference>
<sequence>MKAFALSSKAAVRGGARVGVSSPARAPVAGRRVPGALDVSCKAKQGQELNGRWCRITGKTANNGYSVSHSHIRTKKLQGVNLHVKKIYWPRGERWVKLRVSTKGMKTVQKKGIEAAAKDAGIDLWKLPFVLDESEARKQWKKQQREDGNVQLHGRTLPKDRRKMVNLEKLAKSDHPLAAECSALLGKLSLTGDRKKDAELLNLRKLAASDHELASDAKGVLERSAQLGPILSEKHRQKKYQEAHGY</sequence>